<keyword evidence="5 9" id="KW-0812">Transmembrane</keyword>
<sequence>MEKERNNKPTLKEAVLGFIITMGVIVLGLRMKAGMEMPLMLGAITAAMVSLYLGNKWNDIQDSIVDGIANTAVTNIILIFSGILVGVWILGGAVPTLIYYGIQLISPKFFLPITFLLACLTSVATGTSFGTIATIGVGSLGIGTGLGIPTAMTIGAVVSGSFFGDKMSPISDTTNIAPAMAGGDLFEHIGSMLWTTIPAAIVAAVAYTFLGLKHSGGNIDYELINQISATLDNNFNISLLTLLPFVLLLILSIKKVPGIITLAVVSAFSYLCAIFTQGVTFRELMKASVSGYKSQTGMELIDKILSRGGISMLMGVIVLIIISTSIGGILERSKILQVIVEAMLKKVKTHTGLILSTMLSCYAVVGATGNMVVGMILPGRTFRPAYEKMDVHSKVLSRTLEDVCTLGNSIIPWGGAALFIQGVFGTDLSYIPYAILNYTVPLFSIILAVTGIGVWNREGTPVNELKTTAILETEH</sequence>
<dbReference type="InterPro" id="IPR052180">
    <property type="entry name" value="NhaC_Na-H+_Antiporter"/>
</dbReference>
<keyword evidence="2" id="KW-0813">Transport</keyword>
<organism evidence="11 12">
    <name type="scientific">Ilyobacter polytropus (strain ATCC 51220 / DSM 2926 / LMG 16218 / CuHBu1)</name>
    <dbReference type="NCBI Taxonomy" id="572544"/>
    <lineage>
        <taxon>Bacteria</taxon>
        <taxon>Fusobacteriati</taxon>
        <taxon>Fusobacteriota</taxon>
        <taxon>Fusobacteriia</taxon>
        <taxon>Fusobacteriales</taxon>
        <taxon>Fusobacteriaceae</taxon>
        <taxon>Ilyobacter</taxon>
    </lineage>
</organism>
<keyword evidence="7 9" id="KW-0472">Membrane</keyword>
<evidence type="ECO:0000256" key="6">
    <source>
        <dbReference type="ARBA" id="ARBA00022989"/>
    </source>
</evidence>
<evidence type="ECO:0000256" key="5">
    <source>
        <dbReference type="ARBA" id="ARBA00022692"/>
    </source>
</evidence>
<dbReference type="GO" id="GO:0015297">
    <property type="term" value="F:antiporter activity"/>
    <property type="evidence" value="ECO:0007669"/>
    <property type="project" value="UniProtKB-KW"/>
</dbReference>
<dbReference type="RefSeq" id="WP_013388122.1">
    <property type="nucleotide sequence ID" value="NC_014632.1"/>
</dbReference>
<evidence type="ECO:0000256" key="3">
    <source>
        <dbReference type="ARBA" id="ARBA00022449"/>
    </source>
</evidence>
<dbReference type="PANTHER" id="PTHR33451">
    <property type="entry name" value="MALATE-2H(+)/NA(+)-LACTATE ANTIPORTER"/>
    <property type="match status" value="1"/>
</dbReference>
<dbReference type="Proteomes" id="UP000006875">
    <property type="component" value="Chromosome"/>
</dbReference>
<dbReference type="InterPro" id="IPR018461">
    <property type="entry name" value="Na/H_Antiport_NhaC-like_C"/>
</dbReference>
<dbReference type="GO" id="GO:0005886">
    <property type="term" value="C:plasma membrane"/>
    <property type="evidence" value="ECO:0007669"/>
    <property type="project" value="UniProtKB-SubCell"/>
</dbReference>
<dbReference type="AlphaFoldDB" id="E3HA50"/>
<feature type="transmembrane region" description="Helical" evidence="9">
    <location>
        <begin position="109"/>
        <end position="133"/>
    </location>
</feature>
<feature type="transmembrane region" description="Helical" evidence="9">
    <location>
        <begin position="192"/>
        <end position="212"/>
    </location>
</feature>
<evidence type="ECO:0000256" key="7">
    <source>
        <dbReference type="ARBA" id="ARBA00023136"/>
    </source>
</evidence>
<dbReference type="Pfam" id="PF03553">
    <property type="entry name" value="Na_H_antiporter"/>
    <property type="match status" value="1"/>
</dbReference>
<dbReference type="STRING" id="572544.Ilyop_1684"/>
<evidence type="ECO:0000313" key="12">
    <source>
        <dbReference type="Proteomes" id="UP000006875"/>
    </source>
</evidence>
<evidence type="ECO:0000256" key="4">
    <source>
        <dbReference type="ARBA" id="ARBA00022475"/>
    </source>
</evidence>
<feature type="transmembrane region" description="Helical" evidence="9">
    <location>
        <begin position="140"/>
        <end position="163"/>
    </location>
</feature>
<keyword evidence="3" id="KW-0050">Antiport</keyword>
<evidence type="ECO:0000256" key="8">
    <source>
        <dbReference type="ARBA" id="ARBA00038435"/>
    </source>
</evidence>
<evidence type="ECO:0000313" key="11">
    <source>
        <dbReference type="EMBL" id="ADO83455.1"/>
    </source>
</evidence>
<reference evidence="11 12" key="1">
    <citation type="journal article" date="2010" name="Stand. Genomic Sci.">
        <title>Complete genome sequence of Ilyobacter polytropus type strain (CuHbu1).</title>
        <authorList>
            <person name="Sikorski J."/>
            <person name="Chertkov O."/>
            <person name="Lapidus A."/>
            <person name="Nolan M."/>
            <person name="Lucas S."/>
            <person name="Del Rio T.G."/>
            <person name="Tice H."/>
            <person name="Cheng J.F."/>
            <person name="Tapia R."/>
            <person name="Han C."/>
            <person name="Goodwin L."/>
            <person name="Pitluck S."/>
            <person name="Liolios K."/>
            <person name="Ivanova N."/>
            <person name="Mavromatis K."/>
            <person name="Mikhailova N."/>
            <person name="Pati A."/>
            <person name="Chen A."/>
            <person name="Palaniappan K."/>
            <person name="Land M."/>
            <person name="Hauser L."/>
            <person name="Chang Y.J."/>
            <person name="Jeffries C.D."/>
            <person name="Brambilla E."/>
            <person name="Yasawong M."/>
            <person name="Rohde M."/>
            <person name="Pukall R."/>
            <person name="Spring S."/>
            <person name="Goker M."/>
            <person name="Woyke T."/>
            <person name="Bristow J."/>
            <person name="Eisen J.A."/>
            <person name="Markowitz V."/>
            <person name="Hugenholtz P."/>
            <person name="Kyrpides N.C."/>
            <person name="Klenk H.P."/>
        </authorList>
    </citation>
    <scope>NUCLEOTIDE SEQUENCE [LARGE SCALE GENOMIC DNA]</scope>
    <source>
        <strain evidence="12">ATCC 51220 / DSM 2926 / LMG 16218 / CuHBu1</strain>
    </source>
</reference>
<protein>
    <submittedName>
        <fullName evidence="11">Transporter, NhaC family</fullName>
    </submittedName>
</protein>
<dbReference type="HOGENOM" id="CLU_033405_1_0_0"/>
<dbReference type="OrthoDB" id="9762978at2"/>
<name>E3HA50_ILYPC</name>
<keyword evidence="6 9" id="KW-1133">Transmembrane helix</keyword>
<comment type="similarity">
    <text evidence="8">Belongs to the NhaC Na(+)/H(+) (TC 2.A.35) antiporter family.</text>
</comment>
<dbReference type="KEGG" id="ipo:Ilyop_1684"/>
<evidence type="ECO:0000259" key="10">
    <source>
        <dbReference type="Pfam" id="PF03553"/>
    </source>
</evidence>
<comment type="subcellular location">
    <subcellularLocation>
        <location evidence="1">Cell membrane</location>
        <topology evidence="1">Multi-pass membrane protein</topology>
    </subcellularLocation>
</comment>
<evidence type="ECO:0000256" key="9">
    <source>
        <dbReference type="SAM" id="Phobius"/>
    </source>
</evidence>
<feature type="transmembrane region" description="Helical" evidence="9">
    <location>
        <begin position="67"/>
        <end position="89"/>
    </location>
</feature>
<keyword evidence="4" id="KW-1003">Cell membrane</keyword>
<dbReference type="PANTHER" id="PTHR33451:SF3">
    <property type="entry name" value="MALATE-2H(+)_NA(+)-LACTATE ANTIPORTER"/>
    <property type="match status" value="1"/>
</dbReference>
<dbReference type="EMBL" id="CP002281">
    <property type="protein sequence ID" value="ADO83455.1"/>
    <property type="molecule type" value="Genomic_DNA"/>
</dbReference>
<feature type="domain" description="Na+/H+ antiporter NhaC-like C-terminal" evidence="10">
    <location>
        <begin position="162"/>
        <end position="452"/>
    </location>
</feature>
<feature type="transmembrane region" description="Helical" evidence="9">
    <location>
        <begin position="233"/>
        <end position="253"/>
    </location>
</feature>
<gene>
    <name evidence="11" type="ordered locus">Ilyop_1684</name>
</gene>
<feature type="transmembrane region" description="Helical" evidence="9">
    <location>
        <begin position="350"/>
        <end position="373"/>
    </location>
</feature>
<feature type="transmembrane region" description="Helical" evidence="9">
    <location>
        <begin position="12"/>
        <end position="31"/>
    </location>
</feature>
<keyword evidence="12" id="KW-1185">Reference proteome</keyword>
<feature type="transmembrane region" description="Helical" evidence="9">
    <location>
        <begin position="430"/>
        <end position="455"/>
    </location>
</feature>
<feature type="transmembrane region" description="Helical" evidence="9">
    <location>
        <begin position="259"/>
        <end position="276"/>
    </location>
</feature>
<dbReference type="NCBIfam" id="TIGR00931">
    <property type="entry name" value="antiport_nhaC"/>
    <property type="match status" value="1"/>
</dbReference>
<accession>E3HA50</accession>
<feature type="transmembrane region" description="Helical" evidence="9">
    <location>
        <begin position="310"/>
        <end position="330"/>
    </location>
</feature>
<evidence type="ECO:0000256" key="2">
    <source>
        <dbReference type="ARBA" id="ARBA00022448"/>
    </source>
</evidence>
<evidence type="ECO:0000256" key="1">
    <source>
        <dbReference type="ARBA" id="ARBA00004651"/>
    </source>
</evidence>
<dbReference type="InterPro" id="IPR004770">
    <property type="entry name" value="Na/H_antiport_NhaC"/>
</dbReference>
<dbReference type="eggNOG" id="COG1757">
    <property type="taxonomic scope" value="Bacteria"/>
</dbReference>
<proteinExistence type="inferred from homology"/>